<dbReference type="PANTHER" id="PTHR21041:SF9">
    <property type="entry name" value="DENDRITIC CELL-SPECIFIC TRANSMEMBRANE PROTEIN-LIKE DOMAIN-CONTAINING PROTEIN"/>
    <property type="match status" value="1"/>
</dbReference>
<comment type="caution">
    <text evidence="2">The sequence shown here is derived from an EMBL/GenBank/DDBJ whole genome shotgun (WGS) entry which is preliminary data.</text>
</comment>
<keyword evidence="1" id="KW-0812">Transmembrane</keyword>
<keyword evidence="1" id="KW-0472">Membrane</keyword>
<sequence length="272" mass="31104">TEECYAGFMSSLRTACCEIFTPCCVLGKIKRPEVPDNCIKRIFFNGTYENDVFKNVLGFIFGVLVTIILYLIMVFQIKFTPLTSSLVCTFLGAVLTLGLAFTSQTRLMVLLMIPQFFTRLKFMNPCSGIHKQARIMCFMLLENRGLRDSDTEAYCFSVQCEVRLSQKYCQALIRKFHHKIYIYKTIGKMEMEDKLEGFHLQNHYKDFILKYYDEMNRNGNGKRKILKNKCDSSGVSVTIGSLPGQIGTAQCHNPVRVGLSLDYAQAKIKAYL</sequence>
<gene>
    <name evidence="2" type="ORF">MGAL_10B077106</name>
</gene>
<accession>A0A8B6BYX2</accession>
<keyword evidence="1" id="KW-1133">Transmembrane helix</keyword>
<feature type="transmembrane region" description="Helical" evidence="1">
    <location>
        <begin position="56"/>
        <end position="77"/>
    </location>
</feature>
<protein>
    <submittedName>
        <fullName evidence="2">Uncharacterized protein</fullName>
    </submittedName>
</protein>
<dbReference type="OrthoDB" id="6598372at2759"/>
<feature type="non-terminal residue" evidence="2">
    <location>
        <position position="1"/>
    </location>
</feature>
<evidence type="ECO:0000313" key="3">
    <source>
        <dbReference type="Proteomes" id="UP000596742"/>
    </source>
</evidence>
<dbReference type="InterPro" id="IPR051856">
    <property type="entry name" value="CSR-E3_Ligase_Protein"/>
</dbReference>
<evidence type="ECO:0000256" key="1">
    <source>
        <dbReference type="SAM" id="Phobius"/>
    </source>
</evidence>
<feature type="transmembrane region" description="Helical" evidence="1">
    <location>
        <begin position="83"/>
        <end position="102"/>
    </location>
</feature>
<proteinExistence type="predicted"/>
<dbReference type="AlphaFoldDB" id="A0A8B6BYX2"/>
<keyword evidence="3" id="KW-1185">Reference proteome</keyword>
<evidence type="ECO:0000313" key="2">
    <source>
        <dbReference type="EMBL" id="VDH97926.1"/>
    </source>
</evidence>
<reference evidence="2" key="1">
    <citation type="submission" date="2018-11" db="EMBL/GenBank/DDBJ databases">
        <authorList>
            <person name="Alioto T."/>
            <person name="Alioto T."/>
        </authorList>
    </citation>
    <scope>NUCLEOTIDE SEQUENCE</scope>
</reference>
<organism evidence="2 3">
    <name type="scientific">Mytilus galloprovincialis</name>
    <name type="common">Mediterranean mussel</name>
    <dbReference type="NCBI Taxonomy" id="29158"/>
    <lineage>
        <taxon>Eukaryota</taxon>
        <taxon>Metazoa</taxon>
        <taxon>Spiralia</taxon>
        <taxon>Lophotrochozoa</taxon>
        <taxon>Mollusca</taxon>
        <taxon>Bivalvia</taxon>
        <taxon>Autobranchia</taxon>
        <taxon>Pteriomorphia</taxon>
        <taxon>Mytilida</taxon>
        <taxon>Mytiloidea</taxon>
        <taxon>Mytilidae</taxon>
        <taxon>Mytilinae</taxon>
        <taxon>Mytilus</taxon>
    </lineage>
</organism>
<dbReference type="PANTHER" id="PTHR21041">
    <property type="entry name" value="DENDRITIC CELL-SPECIFIC TRANSMEMBRANE PROTEIN"/>
    <property type="match status" value="1"/>
</dbReference>
<name>A0A8B6BYX2_MYTGA</name>
<dbReference type="EMBL" id="UYJE01000966">
    <property type="protein sequence ID" value="VDH97926.1"/>
    <property type="molecule type" value="Genomic_DNA"/>
</dbReference>
<feature type="non-terminal residue" evidence="2">
    <location>
        <position position="272"/>
    </location>
</feature>
<dbReference type="Proteomes" id="UP000596742">
    <property type="component" value="Unassembled WGS sequence"/>
</dbReference>